<dbReference type="Pfam" id="PF00753">
    <property type="entry name" value="Lactamase_B"/>
    <property type="match status" value="1"/>
</dbReference>
<evidence type="ECO:0000256" key="4">
    <source>
        <dbReference type="ARBA" id="ARBA00032988"/>
    </source>
</evidence>
<evidence type="ECO:0000313" key="8">
    <source>
        <dbReference type="EMBL" id="KAK2584958.1"/>
    </source>
</evidence>
<dbReference type="PANTHER" id="PTHR23200">
    <property type="entry name" value="METALLO-BETA-LACTAMASE DOMAIN-CONTAINING PROTEIN 1"/>
    <property type="match status" value="1"/>
</dbReference>
<evidence type="ECO:0000256" key="6">
    <source>
        <dbReference type="ARBA" id="ARBA00045869"/>
    </source>
</evidence>
<protein>
    <recommendedName>
        <fullName evidence="3">Metallo-beta-lactamase domain-containing protein 1</fullName>
    </recommendedName>
    <alternativeName>
        <fullName evidence="4">Endoribonuclease MBLAC1</fullName>
    </alternativeName>
</protein>
<evidence type="ECO:0000256" key="1">
    <source>
        <dbReference type="ARBA" id="ARBA00004514"/>
    </source>
</evidence>
<organism evidence="8 9">
    <name type="scientific">Odynerus spinipes</name>
    <dbReference type="NCBI Taxonomy" id="1348599"/>
    <lineage>
        <taxon>Eukaryota</taxon>
        <taxon>Metazoa</taxon>
        <taxon>Ecdysozoa</taxon>
        <taxon>Arthropoda</taxon>
        <taxon>Hexapoda</taxon>
        <taxon>Insecta</taxon>
        <taxon>Pterygota</taxon>
        <taxon>Neoptera</taxon>
        <taxon>Endopterygota</taxon>
        <taxon>Hymenoptera</taxon>
        <taxon>Apocrita</taxon>
        <taxon>Aculeata</taxon>
        <taxon>Vespoidea</taxon>
        <taxon>Vespidae</taxon>
        <taxon>Eumeninae</taxon>
        <taxon>Odynerus</taxon>
    </lineage>
</organism>
<dbReference type="InterPro" id="IPR036866">
    <property type="entry name" value="RibonucZ/Hydroxyglut_hydro"/>
</dbReference>
<dbReference type="CDD" id="cd07711">
    <property type="entry name" value="MBLAC1-like_MBL-fold"/>
    <property type="match status" value="1"/>
</dbReference>
<reference evidence="8" key="2">
    <citation type="journal article" date="2023" name="Commun. Biol.">
        <title>Intrasexual cuticular hydrocarbon dimorphism in a wasp sheds light on hydrocarbon biosynthesis genes in Hymenoptera.</title>
        <authorList>
            <person name="Moris V.C."/>
            <person name="Podsiadlowski L."/>
            <person name="Martin S."/>
            <person name="Oeyen J.P."/>
            <person name="Donath A."/>
            <person name="Petersen M."/>
            <person name="Wilbrandt J."/>
            <person name="Misof B."/>
            <person name="Liedtke D."/>
            <person name="Thamm M."/>
            <person name="Scheiner R."/>
            <person name="Schmitt T."/>
            <person name="Niehuis O."/>
        </authorList>
    </citation>
    <scope>NUCLEOTIDE SEQUENCE</scope>
    <source>
        <strain evidence="8">GBR_01_08_01A</strain>
    </source>
</reference>
<comment type="function">
    <text evidence="6">Endoribonuclease that catalyzes the hydrolysis of histone-coding pre-mRNA 3'-end. Involved in histone pre-mRNA processing during the S-phase of the cell cycle, which is required for entering/progressing through S-phase. Cleaves histone pre-mRNA at a major and a minor cleavage site after the 5'-ACCCA-3' and the 5'-ACCCACA-3' sequence, respectively, and located downstream of the stem-loop. May require the presence of the HDE element located at the histone pre-RNA 3'-end to avoid non-specific cleavage.</text>
</comment>
<dbReference type="EMBL" id="JAIFRP010000023">
    <property type="protein sequence ID" value="KAK2584958.1"/>
    <property type="molecule type" value="Genomic_DNA"/>
</dbReference>
<dbReference type="PANTHER" id="PTHR23200:SF48">
    <property type="entry name" value="METALLO-BETA-LACTAMASE DOMAIN-CONTAINING PROTEIN 1"/>
    <property type="match status" value="1"/>
</dbReference>
<proteinExistence type="predicted"/>
<evidence type="ECO:0000256" key="2">
    <source>
        <dbReference type="ARBA" id="ARBA00011738"/>
    </source>
</evidence>
<dbReference type="Gene3D" id="3.60.15.10">
    <property type="entry name" value="Ribonuclease Z/Hydroxyacylglutathione hydrolase-like"/>
    <property type="match status" value="1"/>
</dbReference>
<evidence type="ECO:0000256" key="3">
    <source>
        <dbReference type="ARBA" id="ARBA00014856"/>
    </source>
</evidence>
<evidence type="ECO:0000256" key="5">
    <source>
        <dbReference type="ARBA" id="ARBA00044690"/>
    </source>
</evidence>
<keyword evidence="9" id="KW-1185">Reference proteome</keyword>
<dbReference type="SUPFAM" id="SSF56281">
    <property type="entry name" value="Metallo-hydrolase/oxidoreductase"/>
    <property type="match status" value="1"/>
</dbReference>
<gene>
    <name evidence="8" type="ORF">KPH14_002547</name>
</gene>
<name>A0AAD9VS30_9HYME</name>
<reference evidence="8" key="1">
    <citation type="submission" date="2021-08" db="EMBL/GenBank/DDBJ databases">
        <authorList>
            <person name="Misof B."/>
            <person name="Oliver O."/>
            <person name="Podsiadlowski L."/>
            <person name="Donath A."/>
            <person name="Peters R."/>
            <person name="Mayer C."/>
            <person name="Rust J."/>
            <person name="Gunkel S."/>
            <person name="Lesny P."/>
            <person name="Martin S."/>
            <person name="Oeyen J.P."/>
            <person name="Petersen M."/>
            <person name="Panagiotis P."/>
            <person name="Wilbrandt J."/>
            <person name="Tanja T."/>
        </authorList>
    </citation>
    <scope>NUCLEOTIDE SEQUENCE</scope>
    <source>
        <strain evidence="8">GBR_01_08_01A</strain>
        <tissue evidence="8">Thorax + abdomen</tissue>
    </source>
</reference>
<dbReference type="GO" id="GO:0031123">
    <property type="term" value="P:RNA 3'-end processing"/>
    <property type="evidence" value="ECO:0007669"/>
    <property type="project" value="UniProtKB-ARBA"/>
</dbReference>
<sequence length="211" mass="23651">MCEVKVLFNGYSEQLDDKTMRANCTCTLIKGPKLIIVDTMTAWDQKRILEALNRENVTPAEIDYVVCTHSHADHIGNNNLFTNAEHIVGFSVQHGDLFYEKNIKNEEYILCEGVKVIATPGHTAEDITVLVQTNVNGQSKCVAITGDLFEKEDDILNPSLWKDLGQYDLQTIQSQMRSHVIHLADVIIPGHGPMFPVTNTMKQIIDSQVIV</sequence>
<comment type="caution">
    <text evidence="8">The sequence shown here is derived from an EMBL/GenBank/DDBJ whole genome shotgun (WGS) entry which is preliminary data.</text>
</comment>
<evidence type="ECO:0000313" key="9">
    <source>
        <dbReference type="Proteomes" id="UP001258017"/>
    </source>
</evidence>
<comment type="catalytic activity">
    <reaction evidence="5">
        <text>a ribonucleotidyl-ribonucleotide-RNA + H2O = a 3'-end ribonucleotide-RNA + a 5'-end 5'-phospho-ribonucleoside-RNA + H(+)</text>
        <dbReference type="Rhea" id="RHEA:68096"/>
        <dbReference type="Rhea" id="RHEA-COMP:15179"/>
        <dbReference type="Rhea" id="RHEA-COMP:17355"/>
        <dbReference type="Rhea" id="RHEA-COMP:17428"/>
        <dbReference type="ChEBI" id="CHEBI:15377"/>
        <dbReference type="ChEBI" id="CHEBI:15378"/>
        <dbReference type="ChEBI" id="CHEBI:74896"/>
        <dbReference type="ChEBI" id="CHEBI:138282"/>
        <dbReference type="ChEBI" id="CHEBI:173118"/>
    </reaction>
    <physiologicalReaction direction="left-to-right" evidence="5">
        <dbReference type="Rhea" id="RHEA:68097"/>
    </physiologicalReaction>
</comment>
<feature type="domain" description="Metallo-beta-lactamase" evidence="7">
    <location>
        <begin position="23"/>
        <end position="191"/>
    </location>
</feature>
<accession>A0AAD9VS30</accession>
<dbReference type="GO" id="GO:0005829">
    <property type="term" value="C:cytosol"/>
    <property type="evidence" value="ECO:0007669"/>
    <property type="project" value="UniProtKB-SubCell"/>
</dbReference>
<comment type="subunit">
    <text evidence="2">Homodimer.</text>
</comment>
<dbReference type="InterPro" id="IPR039344">
    <property type="entry name" value="MBLAC1"/>
</dbReference>
<evidence type="ECO:0000259" key="7">
    <source>
        <dbReference type="SMART" id="SM00849"/>
    </source>
</evidence>
<dbReference type="InterPro" id="IPR001279">
    <property type="entry name" value="Metallo-B-lactamas"/>
</dbReference>
<comment type="subcellular location">
    <subcellularLocation>
        <location evidence="1">Cytoplasm</location>
        <location evidence="1">Cytosol</location>
    </subcellularLocation>
</comment>
<dbReference type="AlphaFoldDB" id="A0AAD9VS30"/>
<dbReference type="Proteomes" id="UP001258017">
    <property type="component" value="Unassembled WGS sequence"/>
</dbReference>
<dbReference type="SMART" id="SM00849">
    <property type="entry name" value="Lactamase_B"/>
    <property type="match status" value="1"/>
</dbReference>